<keyword evidence="1" id="KW-0378">Hydrolase</keyword>
<gene>
    <name evidence="1" type="ORF">LPT13_09555</name>
</gene>
<keyword evidence="2" id="KW-1185">Reference proteome</keyword>
<keyword evidence="1" id="KW-0255">Endonuclease</keyword>
<proteinExistence type="predicted"/>
<dbReference type="EMBL" id="JAJMLW010000003">
    <property type="protein sequence ID" value="MCI2242595.1"/>
    <property type="molecule type" value="Genomic_DNA"/>
</dbReference>
<organism evidence="1 2">
    <name type="scientific">Adlercreutzia faecimuris</name>
    <dbReference type="NCBI Taxonomy" id="2897341"/>
    <lineage>
        <taxon>Bacteria</taxon>
        <taxon>Bacillati</taxon>
        <taxon>Actinomycetota</taxon>
        <taxon>Coriobacteriia</taxon>
        <taxon>Eggerthellales</taxon>
        <taxon>Eggerthellaceae</taxon>
        <taxon>Adlercreutzia</taxon>
    </lineage>
</organism>
<dbReference type="Proteomes" id="UP001430755">
    <property type="component" value="Unassembled WGS sequence"/>
</dbReference>
<evidence type="ECO:0000313" key="1">
    <source>
        <dbReference type="EMBL" id="MCI2242595.1"/>
    </source>
</evidence>
<keyword evidence="1" id="KW-0540">Nuclease</keyword>
<sequence length="322" mass="35036">MRLVLYGPSAYRFWIHAVRAPRPGPLSDERVLADAAPTTRAMAYLRQALPFLTAPVHLLTARDSRRLGADAIVHRSSRAYPDGSFLQAGNGIYVPCPALTAAQVAGGVDDLLLARALCLLLGTGAVAPDERYGHRRRDAPANRESLASYLAACPGVPGGNRVGRLLPHLVEGVASPAEADLALALCLPYHLGGYHLRHPVANHPIALSPQGRAIAGQPVAVVDLCWPEHGLIVEYDSDLTHLNPEQHARDASRRAALAHDGYHVMTITREHLYGPRTLDPVAQTVARLDGARLRPRSPRWPERHAALRRLPRGYDLADEAWE</sequence>
<protein>
    <submittedName>
        <fullName evidence="1">Endonuclease domain-containing protein</fullName>
    </submittedName>
</protein>
<dbReference type="Gene3D" id="3.40.960.10">
    <property type="entry name" value="VSR Endonuclease"/>
    <property type="match status" value="1"/>
</dbReference>
<dbReference type="RefSeq" id="WP_242166011.1">
    <property type="nucleotide sequence ID" value="NZ_JAJMLW010000003.1"/>
</dbReference>
<dbReference type="GO" id="GO:0004519">
    <property type="term" value="F:endonuclease activity"/>
    <property type="evidence" value="ECO:0007669"/>
    <property type="project" value="UniProtKB-KW"/>
</dbReference>
<reference evidence="1" key="1">
    <citation type="submission" date="2021-11" db="EMBL/GenBank/DDBJ databases">
        <title>A Novel Adlercreutzia Species, isolated from a Allomyrina dichotoma larva feces.</title>
        <authorList>
            <person name="Suh M.K."/>
        </authorList>
    </citation>
    <scope>NUCLEOTIDE SEQUENCE</scope>
    <source>
        <strain evidence="1">JBNU-10</strain>
    </source>
</reference>
<accession>A0ABS9WJA0</accession>
<name>A0ABS9WJA0_9ACTN</name>
<comment type="caution">
    <text evidence="1">The sequence shown here is derived from an EMBL/GenBank/DDBJ whole genome shotgun (WGS) entry which is preliminary data.</text>
</comment>
<evidence type="ECO:0000313" key="2">
    <source>
        <dbReference type="Proteomes" id="UP001430755"/>
    </source>
</evidence>